<proteinExistence type="predicted"/>
<evidence type="ECO:0000256" key="1">
    <source>
        <dbReference type="SAM" id="SignalP"/>
    </source>
</evidence>
<dbReference type="Proteomes" id="UP001500432">
    <property type="component" value="Unassembled WGS sequence"/>
</dbReference>
<gene>
    <name evidence="2" type="ORF">GCM10009849_12840</name>
</gene>
<feature type="chain" id="PRO_5046729048" evidence="1">
    <location>
        <begin position="22"/>
        <end position="64"/>
    </location>
</feature>
<dbReference type="EMBL" id="BAAAQW010000003">
    <property type="protein sequence ID" value="GAA2198791.1"/>
    <property type="molecule type" value="Genomic_DNA"/>
</dbReference>
<evidence type="ECO:0000313" key="3">
    <source>
        <dbReference type="Proteomes" id="UP001500432"/>
    </source>
</evidence>
<organism evidence="2 3">
    <name type="scientific">Sinomonas flava</name>
    <dbReference type="NCBI Taxonomy" id="496857"/>
    <lineage>
        <taxon>Bacteria</taxon>
        <taxon>Bacillati</taxon>
        <taxon>Actinomycetota</taxon>
        <taxon>Actinomycetes</taxon>
        <taxon>Micrococcales</taxon>
        <taxon>Micrococcaceae</taxon>
        <taxon>Sinomonas</taxon>
    </lineage>
</organism>
<sequence length="64" mass="6405">MTAAAVAALLLAVLAPGPAGGATPPAVPYDSSFAPLTRIGDQLTRADQLTGHGAPAPFWIPEQP</sequence>
<name>A0ABN3BQ76_9MICC</name>
<evidence type="ECO:0000313" key="2">
    <source>
        <dbReference type="EMBL" id="GAA2198791.1"/>
    </source>
</evidence>
<keyword evidence="3" id="KW-1185">Reference proteome</keyword>
<protein>
    <submittedName>
        <fullName evidence="2">Uncharacterized protein</fullName>
    </submittedName>
</protein>
<feature type="signal peptide" evidence="1">
    <location>
        <begin position="1"/>
        <end position="21"/>
    </location>
</feature>
<keyword evidence="1" id="KW-0732">Signal</keyword>
<comment type="caution">
    <text evidence="2">The sequence shown here is derived from an EMBL/GenBank/DDBJ whole genome shotgun (WGS) entry which is preliminary data.</text>
</comment>
<reference evidence="2 3" key="1">
    <citation type="journal article" date="2019" name="Int. J. Syst. Evol. Microbiol.">
        <title>The Global Catalogue of Microorganisms (GCM) 10K type strain sequencing project: providing services to taxonomists for standard genome sequencing and annotation.</title>
        <authorList>
            <consortium name="The Broad Institute Genomics Platform"/>
            <consortium name="The Broad Institute Genome Sequencing Center for Infectious Disease"/>
            <person name="Wu L."/>
            <person name="Ma J."/>
        </authorList>
    </citation>
    <scope>NUCLEOTIDE SEQUENCE [LARGE SCALE GENOMIC DNA]</scope>
    <source>
        <strain evidence="2 3">JCM 16034</strain>
    </source>
</reference>
<accession>A0ABN3BQ76</accession>